<feature type="signal peptide" evidence="2">
    <location>
        <begin position="1"/>
        <end position="28"/>
    </location>
</feature>
<dbReference type="RefSeq" id="WP_127111190.1">
    <property type="nucleotide sequence ID" value="NZ_RZGR01000011.1"/>
</dbReference>
<dbReference type="InterPro" id="IPR057699">
    <property type="entry name" value="DUF7939"/>
</dbReference>
<dbReference type="Pfam" id="PF13584">
    <property type="entry name" value="BatD"/>
    <property type="match status" value="1"/>
</dbReference>
<accession>A0A433JJR1</accession>
<gene>
    <name evidence="4" type="ORF">EKM59_04835</name>
</gene>
<dbReference type="EMBL" id="RZGR01000011">
    <property type="protein sequence ID" value="RUQ88640.1"/>
    <property type="molecule type" value="Genomic_DNA"/>
</dbReference>
<comment type="caution">
    <text evidence="4">The sequence shown here is derived from an EMBL/GenBank/DDBJ whole genome shotgun (WGS) entry which is preliminary data.</text>
</comment>
<evidence type="ECO:0000256" key="2">
    <source>
        <dbReference type="SAM" id="SignalP"/>
    </source>
</evidence>
<dbReference type="AlphaFoldDB" id="A0A433JJR1"/>
<evidence type="ECO:0000313" key="4">
    <source>
        <dbReference type="EMBL" id="RUQ88640.1"/>
    </source>
</evidence>
<dbReference type="Pfam" id="PF25607">
    <property type="entry name" value="DUF7939"/>
    <property type="match status" value="1"/>
</dbReference>
<feature type="domain" description="DUF7939" evidence="3">
    <location>
        <begin position="461"/>
        <end position="544"/>
    </location>
</feature>
<proteinExistence type="predicted"/>
<evidence type="ECO:0000256" key="1">
    <source>
        <dbReference type="SAM" id="Phobius"/>
    </source>
</evidence>
<keyword evidence="2" id="KW-0732">Signal</keyword>
<dbReference type="PANTHER" id="PTHR40940">
    <property type="entry name" value="PROTEIN BATD-RELATED"/>
    <property type="match status" value="1"/>
</dbReference>
<evidence type="ECO:0000313" key="5">
    <source>
        <dbReference type="Proteomes" id="UP000288012"/>
    </source>
</evidence>
<keyword evidence="1" id="KW-0812">Transmembrane</keyword>
<dbReference type="PANTHER" id="PTHR40940:SF1">
    <property type="entry name" value="PROTEIN BATD"/>
    <property type="match status" value="1"/>
</dbReference>
<dbReference type="InterPro" id="IPR025738">
    <property type="entry name" value="BatD"/>
</dbReference>
<sequence>MKTDFYSYLRRLLLICLLISCLPSTSLAAINVQAAPTSVQEGDTLRLTLTMDDANAEGIPDLTPLQENFTIVGTERSANYTIINGQTHSLRQWNVILLPKKTGKLTIPAIKIGQYESKPLTIEVTDAATMTGQADSTAPASQPVMLKTDISEPAPFVNQQVIYTVKFYNSERLLDAEYHPPQVEDGLIIPLEDATRYQTIEDGQSYTVEEQRYAIFPQKSGELKITGPALNALIYDAVPRRVNLRAKESKLQVKPIPSTYKGKHWLPAKQVTLKETYDKSTSELNEGTTLVRTITLQVVGVPAQMLPHLELGKQKNFDIYPEKPAERNYIKQQEFIGETTVKITYLLNHSGSITLPELVVPWFNTTTGKEEWTKLPARSLQIKGKALPPQHAGNQLTARPPVADNKAMETSAPAAVNKPQREQSLTGWWVAIFLAAAWILTLILWWFKPFPFLNKNHGKGVLKRLKAACFANHAKEARTALLQWAAFQWPGAKLLTLEDITHLAHDAALKQQMQLLSQALYSPNRKINWEGKNLWLAVVNFRNRKMNYAKKRADLPPINPVQS</sequence>
<reference evidence="4 5" key="1">
    <citation type="submission" date="2018-12" db="EMBL/GenBank/DDBJ databases">
        <title>Legionella sp,whole genome shotgun sequence.</title>
        <authorList>
            <person name="Wu H."/>
        </authorList>
    </citation>
    <scope>NUCLEOTIDE SEQUENCE [LARGE SCALE GENOMIC DNA]</scope>
    <source>
        <strain evidence="5">km714</strain>
    </source>
</reference>
<keyword evidence="5" id="KW-1185">Reference proteome</keyword>
<keyword evidence="1" id="KW-1133">Transmembrane helix</keyword>
<dbReference type="Proteomes" id="UP000288012">
    <property type="component" value="Unassembled WGS sequence"/>
</dbReference>
<feature type="transmembrane region" description="Helical" evidence="1">
    <location>
        <begin position="427"/>
        <end position="447"/>
    </location>
</feature>
<keyword evidence="1" id="KW-0472">Membrane</keyword>
<protein>
    <submittedName>
        <fullName evidence="4">Protein BatD</fullName>
    </submittedName>
</protein>
<evidence type="ECO:0000259" key="3">
    <source>
        <dbReference type="Pfam" id="PF25607"/>
    </source>
</evidence>
<feature type="chain" id="PRO_5019502176" evidence="2">
    <location>
        <begin position="29"/>
        <end position="563"/>
    </location>
</feature>
<organism evidence="4 5">
    <name type="scientific">Legionella septentrionalis</name>
    <dbReference type="NCBI Taxonomy" id="2498109"/>
    <lineage>
        <taxon>Bacteria</taxon>
        <taxon>Pseudomonadati</taxon>
        <taxon>Pseudomonadota</taxon>
        <taxon>Gammaproteobacteria</taxon>
        <taxon>Legionellales</taxon>
        <taxon>Legionellaceae</taxon>
        <taxon>Legionella</taxon>
    </lineage>
</organism>
<name>A0A433JJR1_9GAMM</name>